<dbReference type="STRING" id="27342.A0A0H2RHR8"/>
<dbReference type="PANTHER" id="PTHR22930:SF281">
    <property type="entry name" value="NUCLEASE"/>
    <property type="match status" value="1"/>
</dbReference>
<dbReference type="Proteomes" id="UP000053477">
    <property type="component" value="Unassembled WGS sequence"/>
</dbReference>
<gene>
    <name evidence="2" type="ORF">SCHPADRAFT_834482</name>
</gene>
<evidence type="ECO:0000313" key="2">
    <source>
        <dbReference type="EMBL" id="KLO09058.1"/>
    </source>
</evidence>
<dbReference type="PANTHER" id="PTHR22930">
    <property type="match status" value="1"/>
</dbReference>
<dbReference type="Pfam" id="PF26138">
    <property type="entry name" value="DUF8040"/>
    <property type="match status" value="1"/>
</dbReference>
<protein>
    <recommendedName>
        <fullName evidence="1">DUF8040 domain-containing protein</fullName>
    </recommendedName>
</protein>
<dbReference type="InterPro" id="IPR045249">
    <property type="entry name" value="HARBI1-like"/>
</dbReference>
<dbReference type="InterPro" id="IPR058353">
    <property type="entry name" value="DUF8040"/>
</dbReference>
<dbReference type="EMBL" id="KQ086068">
    <property type="protein sequence ID" value="KLO09058.1"/>
    <property type="molecule type" value="Genomic_DNA"/>
</dbReference>
<sequence>MSKLVFRHLQRELLLYGGFSHTKHISMDEQLAIFLRLCRDGDSSHTICEGFQRSPDTVSKIFHCLLDITTSKPFYTRYVRFPRDGHTPQKWRYSKIFFPFFEGCIGAIDGTHIEAF</sequence>
<dbReference type="OrthoDB" id="1681765at2759"/>
<name>A0A0H2RHR8_9AGAM</name>
<dbReference type="InParanoid" id="A0A0H2RHR8"/>
<dbReference type="AlphaFoldDB" id="A0A0H2RHR8"/>
<feature type="non-terminal residue" evidence="2">
    <location>
        <position position="116"/>
    </location>
</feature>
<keyword evidence="3" id="KW-1185">Reference proteome</keyword>
<evidence type="ECO:0000313" key="3">
    <source>
        <dbReference type="Proteomes" id="UP000053477"/>
    </source>
</evidence>
<feature type="domain" description="DUF8040" evidence="1">
    <location>
        <begin position="1"/>
        <end position="70"/>
    </location>
</feature>
<accession>A0A0H2RHR8</accession>
<reference evidence="2 3" key="1">
    <citation type="submission" date="2015-04" db="EMBL/GenBank/DDBJ databases">
        <title>Complete genome sequence of Schizopora paradoxa KUC8140, a cosmopolitan wood degrader in East Asia.</title>
        <authorList>
            <consortium name="DOE Joint Genome Institute"/>
            <person name="Min B."/>
            <person name="Park H."/>
            <person name="Jang Y."/>
            <person name="Kim J.-J."/>
            <person name="Kim K.H."/>
            <person name="Pangilinan J."/>
            <person name="Lipzen A."/>
            <person name="Riley R."/>
            <person name="Grigoriev I.V."/>
            <person name="Spatafora J.W."/>
            <person name="Choi I.-G."/>
        </authorList>
    </citation>
    <scope>NUCLEOTIDE SEQUENCE [LARGE SCALE GENOMIC DNA]</scope>
    <source>
        <strain evidence="2 3">KUC8140</strain>
    </source>
</reference>
<proteinExistence type="predicted"/>
<evidence type="ECO:0000259" key="1">
    <source>
        <dbReference type="Pfam" id="PF26138"/>
    </source>
</evidence>
<organism evidence="2 3">
    <name type="scientific">Schizopora paradoxa</name>
    <dbReference type="NCBI Taxonomy" id="27342"/>
    <lineage>
        <taxon>Eukaryota</taxon>
        <taxon>Fungi</taxon>
        <taxon>Dikarya</taxon>
        <taxon>Basidiomycota</taxon>
        <taxon>Agaricomycotina</taxon>
        <taxon>Agaricomycetes</taxon>
        <taxon>Hymenochaetales</taxon>
        <taxon>Schizoporaceae</taxon>
        <taxon>Schizopora</taxon>
    </lineage>
</organism>